<keyword evidence="2" id="KW-1185">Reference proteome</keyword>
<accession>A0ABD3SH21</accession>
<dbReference type="AlphaFoldDB" id="A0ABD3SH21"/>
<dbReference type="Proteomes" id="UP001530377">
    <property type="component" value="Unassembled WGS sequence"/>
</dbReference>
<gene>
    <name evidence="1" type="ORF">ACHAXA_005461</name>
</gene>
<organism evidence="1 2">
    <name type="scientific">Cyclostephanos tholiformis</name>
    <dbReference type="NCBI Taxonomy" id="382380"/>
    <lineage>
        <taxon>Eukaryota</taxon>
        <taxon>Sar</taxon>
        <taxon>Stramenopiles</taxon>
        <taxon>Ochrophyta</taxon>
        <taxon>Bacillariophyta</taxon>
        <taxon>Coscinodiscophyceae</taxon>
        <taxon>Thalassiosirophycidae</taxon>
        <taxon>Stephanodiscales</taxon>
        <taxon>Stephanodiscaceae</taxon>
        <taxon>Cyclostephanos</taxon>
    </lineage>
</organism>
<name>A0ABD3SH21_9STRA</name>
<protein>
    <submittedName>
        <fullName evidence="1">Uncharacterized protein</fullName>
    </submittedName>
</protein>
<comment type="caution">
    <text evidence="1">The sequence shown here is derived from an EMBL/GenBank/DDBJ whole genome shotgun (WGS) entry which is preliminary data.</text>
</comment>
<evidence type="ECO:0000313" key="1">
    <source>
        <dbReference type="EMBL" id="KAL3823879.1"/>
    </source>
</evidence>
<sequence>MLQRASILLMRILDDVYDSVEKALLSIYVGDGNVDGRDFSVETKKWSRMIIFLLARVRSLSSMAAEVGHRTRSSLGPIRERRREIRRSSIAMMGTLVPRLVRARSISILAESISSVDDGGACVGVDRTELSKLAMELRLKSEQNLKKVLDGGVVRASKEGDASAALLSVERVLGCLMMTTTTTTTTLDVDDVLLDVGTLGKLLLANYAMERVFEMVDHSEMNPPLPYPIIPIDLFKCILFVDVPKCHRLLRASSSSSVVACNLRRRAMKTLSELISALENASHALCLTMKDDEESSGHHRRLSIVQQHHLLVRWLGPTASARHCIKATPNHPLMNEVLFHILHRRIMISFLVDDPHLKGDALHLISLLSKLLFHHQTEVYHRRNIATLLIRVLSSSSDETRDEEQTDARYFARQYLWVGLKRSGAIDRTRRKRKRSNANTITSSLLLPDDVHSISSVMEALAKSVRIDSDASCEMRHFWHDVLSGNFRPGKGGREIDRATFILSLSVGAARMSSTLADFFATFDPDDALSSNKSPEIFVDRVLDFIIAVMPSENKRINSRNKNGNPNRCILLRSVCIGLINALPGFVMRDMSEAQFSRIAKILNDSAVLSASFDASVHEVRLQQITVSAASNMGNLIRSNFGERSLMQILAETINHLIEKSSWYYVAPGISTLECFFQKLPNHLKRGVLNAMPALAGTISVARMLFTSRLKNETFCVASEETMQPTLDAKFVITQECRYLLSSCYGGASWDSFSFWGNNSILIKSGSKVFVYHDQEGKLLAAVVIPIEGEVNTQSEILSTMSKSEYITSYSTSSNCEVKLDRK</sequence>
<evidence type="ECO:0000313" key="2">
    <source>
        <dbReference type="Proteomes" id="UP001530377"/>
    </source>
</evidence>
<dbReference type="EMBL" id="JALLPB020000027">
    <property type="protein sequence ID" value="KAL3823879.1"/>
    <property type="molecule type" value="Genomic_DNA"/>
</dbReference>
<proteinExistence type="predicted"/>
<reference evidence="1 2" key="1">
    <citation type="submission" date="2024-10" db="EMBL/GenBank/DDBJ databases">
        <title>Updated reference genomes for cyclostephanoid diatoms.</title>
        <authorList>
            <person name="Roberts W.R."/>
            <person name="Alverson A.J."/>
        </authorList>
    </citation>
    <scope>NUCLEOTIDE SEQUENCE [LARGE SCALE GENOMIC DNA]</scope>
    <source>
        <strain evidence="1 2">AJA228-03</strain>
    </source>
</reference>